<evidence type="ECO:0008006" key="3">
    <source>
        <dbReference type="Google" id="ProtNLM"/>
    </source>
</evidence>
<dbReference type="RefSeq" id="WP_201275745.1">
    <property type="nucleotide sequence ID" value="NZ_JACVDA010000015.1"/>
</dbReference>
<protein>
    <recommendedName>
        <fullName evidence="3">Tetratricopeptide repeat protein</fullName>
    </recommendedName>
</protein>
<evidence type="ECO:0000313" key="2">
    <source>
        <dbReference type="Proteomes" id="UP000823123"/>
    </source>
</evidence>
<dbReference type="EMBL" id="JACVDA010000015">
    <property type="protein sequence ID" value="MBK1468852.1"/>
    <property type="molecule type" value="Genomic_DNA"/>
</dbReference>
<dbReference type="InterPro" id="IPR011990">
    <property type="entry name" value="TPR-like_helical_dom_sf"/>
</dbReference>
<dbReference type="Proteomes" id="UP000823123">
    <property type="component" value="Unassembled WGS sequence"/>
</dbReference>
<gene>
    <name evidence="1" type="ORF">IBJ83_05925</name>
</gene>
<reference evidence="1 2" key="1">
    <citation type="submission" date="2020-09" db="EMBL/GenBank/DDBJ databases">
        <title>Parvimonas S3374 sp. nov.</title>
        <authorList>
            <person name="Buhl M."/>
        </authorList>
    </citation>
    <scope>NUCLEOTIDE SEQUENCE [LARGE SCALE GENOMIC DNA]</scope>
    <source>
        <strain evidence="1 2">S3374</strain>
    </source>
</reference>
<dbReference type="Gene3D" id="1.25.40.10">
    <property type="entry name" value="Tetratricopeptide repeat domain"/>
    <property type="match status" value="1"/>
</dbReference>
<accession>A0ABS1C9R1</accession>
<name>A0ABS1C9R1_9FIRM</name>
<comment type="caution">
    <text evidence="1">The sequence shown here is derived from an EMBL/GenBank/DDBJ whole genome shotgun (WGS) entry which is preliminary data.</text>
</comment>
<proteinExistence type="predicted"/>
<organism evidence="1 2">
    <name type="scientific">Parvimonas parva</name>
    <dbReference type="NCBI Taxonomy" id="2769485"/>
    <lineage>
        <taxon>Bacteria</taxon>
        <taxon>Bacillati</taxon>
        <taxon>Bacillota</taxon>
        <taxon>Tissierellia</taxon>
        <taxon>Tissierellales</taxon>
        <taxon>Peptoniphilaceae</taxon>
        <taxon>Parvimonas</taxon>
    </lineage>
</organism>
<evidence type="ECO:0000313" key="1">
    <source>
        <dbReference type="EMBL" id="MBK1468852.1"/>
    </source>
</evidence>
<sequence length="101" mass="11693">MKAELYVNKASMQMKKGDIGGAVCSMKKVIELNDDKVSNVQAHCFLGEYYFVNQNYILAKEHLDYIVEQQEKLENEYDDLLNDEIINASVLIELIEKYLLI</sequence>
<dbReference type="SUPFAM" id="SSF48452">
    <property type="entry name" value="TPR-like"/>
    <property type="match status" value="1"/>
</dbReference>
<keyword evidence="2" id="KW-1185">Reference proteome</keyword>